<dbReference type="OrthoDB" id="3078349at2"/>
<reference evidence="1 2" key="1">
    <citation type="submission" date="2015-11" db="EMBL/GenBank/DDBJ databases">
        <title>Genomic analysis of 38 Legionella species identifies large and diverse effector repertoires.</title>
        <authorList>
            <person name="Burstein D."/>
            <person name="Amaro F."/>
            <person name="Zusman T."/>
            <person name="Lifshitz Z."/>
            <person name="Cohen O."/>
            <person name="Gilbert J.A."/>
            <person name="Pupko T."/>
            <person name="Shuman H.A."/>
            <person name="Segal G."/>
        </authorList>
    </citation>
    <scope>NUCLEOTIDE SEQUENCE [LARGE SCALE GENOMIC DNA]</scope>
    <source>
        <strain evidence="1 2">BL-540</strain>
    </source>
</reference>
<evidence type="ECO:0000313" key="2">
    <source>
        <dbReference type="Proteomes" id="UP000055035"/>
    </source>
</evidence>
<organism evidence="1 2">
    <name type="scientific">Legionella jordanis</name>
    <dbReference type="NCBI Taxonomy" id="456"/>
    <lineage>
        <taxon>Bacteria</taxon>
        <taxon>Pseudomonadati</taxon>
        <taxon>Pseudomonadota</taxon>
        <taxon>Gammaproteobacteria</taxon>
        <taxon>Legionellales</taxon>
        <taxon>Legionellaceae</taxon>
        <taxon>Legionella</taxon>
    </lineage>
</organism>
<proteinExistence type="predicted"/>
<dbReference type="Proteomes" id="UP000055035">
    <property type="component" value="Unassembled WGS sequence"/>
</dbReference>
<sequence length="66" mass="7424">MSRSQDINPIEVQKYLKGINFPASKQNIIDCAKKNGAPSEVVDTIKNIKEEQFSSPTDISKHINKH</sequence>
<dbReference type="PATRIC" id="fig|456.5.peg.1536"/>
<dbReference type="EMBL" id="LNYJ01000011">
    <property type="protein sequence ID" value="KTD17129.1"/>
    <property type="molecule type" value="Genomic_DNA"/>
</dbReference>
<dbReference type="InterPro" id="IPR021527">
    <property type="entry name" value="DUF2795"/>
</dbReference>
<dbReference type="STRING" id="456.Ljor_1435"/>
<name>A0A0W0VBX2_9GAMM</name>
<accession>A0A0W0VBX2</accession>
<keyword evidence="2" id="KW-1185">Reference proteome</keyword>
<dbReference type="RefSeq" id="WP_058470923.1">
    <property type="nucleotide sequence ID" value="NZ_CAAAIC010000003.1"/>
</dbReference>
<gene>
    <name evidence="1" type="ORF">Ljor_1435</name>
</gene>
<evidence type="ECO:0000313" key="1">
    <source>
        <dbReference type="EMBL" id="KTD17129.1"/>
    </source>
</evidence>
<protein>
    <recommendedName>
        <fullName evidence="3">DUF2795 domain-containing protein</fullName>
    </recommendedName>
</protein>
<comment type="caution">
    <text evidence="1">The sequence shown here is derived from an EMBL/GenBank/DDBJ whole genome shotgun (WGS) entry which is preliminary data.</text>
</comment>
<dbReference type="Pfam" id="PF11387">
    <property type="entry name" value="DUF2795"/>
    <property type="match status" value="1"/>
</dbReference>
<evidence type="ECO:0008006" key="3">
    <source>
        <dbReference type="Google" id="ProtNLM"/>
    </source>
</evidence>
<dbReference type="AlphaFoldDB" id="A0A0W0VBX2"/>